<name>A0A1H0X321_9BACI</name>
<dbReference type="Proteomes" id="UP000199159">
    <property type="component" value="Unassembled WGS sequence"/>
</dbReference>
<keyword evidence="3" id="KW-1185">Reference proteome</keyword>
<evidence type="ECO:0000313" key="3">
    <source>
        <dbReference type="Proteomes" id="UP000199159"/>
    </source>
</evidence>
<evidence type="ECO:0000259" key="1">
    <source>
        <dbReference type="Pfam" id="PF20376"/>
    </source>
</evidence>
<dbReference type="RefSeq" id="WP_090859948.1">
    <property type="nucleotide sequence ID" value="NZ_FNJU01000027.1"/>
</dbReference>
<gene>
    <name evidence="2" type="ORF">SAMN05216565_12711</name>
</gene>
<evidence type="ECO:0000313" key="2">
    <source>
        <dbReference type="EMBL" id="SDP97280.1"/>
    </source>
</evidence>
<accession>A0A1H0X321</accession>
<dbReference type="OrthoDB" id="9793837at2"/>
<sequence>MHPYMGKKAVLSTMHGKQQAIVQPFKNFLNVSIQVPNKINTDVLGTFSGEIERELTPIETLRKKARMGMEELGLPLGIASEGSFGPHRYLPWVAEDHEILLWIDEEQGIEVIEHEVSVETNFDTKIISSFNDFNDFLDKVHFPSHALVVRPNSGIIPGFTFKGLKRAFEVKEAIAICSSASADGLVHVETDMRAHMNPTRMKVINKLAEKLAVRLLKLCPDCSCPGWGVIDVVRGLPCEACGLKTKQIAQEVYGCPSCNFKKEEPRQDGVKTSSPTYCDWCNP</sequence>
<reference evidence="3" key="1">
    <citation type="submission" date="2016-10" db="EMBL/GenBank/DDBJ databases">
        <authorList>
            <person name="Varghese N."/>
            <person name="Submissions S."/>
        </authorList>
    </citation>
    <scope>NUCLEOTIDE SEQUENCE [LARGE SCALE GENOMIC DNA]</scope>
    <source>
        <strain evidence="3">IBRC-M10078</strain>
    </source>
</reference>
<dbReference type="EMBL" id="FNJU01000027">
    <property type="protein sequence ID" value="SDP97280.1"/>
    <property type="molecule type" value="Genomic_DNA"/>
</dbReference>
<dbReference type="InterPro" id="IPR046612">
    <property type="entry name" value="DUF6671"/>
</dbReference>
<dbReference type="STRING" id="930152.SAMN05216565_12711"/>
<dbReference type="Pfam" id="PF20376">
    <property type="entry name" value="DUF6671"/>
    <property type="match status" value="1"/>
</dbReference>
<feature type="domain" description="DUF6671" evidence="1">
    <location>
        <begin position="65"/>
        <end position="283"/>
    </location>
</feature>
<dbReference type="AlphaFoldDB" id="A0A1H0X321"/>
<proteinExistence type="predicted"/>
<protein>
    <recommendedName>
        <fullName evidence="1">DUF6671 domain-containing protein</fullName>
    </recommendedName>
</protein>
<organism evidence="2 3">
    <name type="scientific">Litchfieldia salsa</name>
    <dbReference type="NCBI Taxonomy" id="930152"/>
    <lineage>
        <taxon>Bacteria</taxon>
        <taxon>Bacillati</taxon>
        <taxon>Bacillota</taxon>
        <taxon>Bacilli</taxon>
        <taxon>Bacillales</taxon>
        <taxon>Bacillaceae</taxon>
        <taxon>Litchfieldia</taxon>
    </lineage>
</organism>